<evidence type="ECO:0000256" key="1">
    <source>
        <dbReference type="SAM" id="MobiDB-lite"/>
    </source>
</evidence>
<reference evidence="2 3" key="1">
    <citation type="submission" date="2017-09" db="EMBL/GenBank/DDBJ databases">
        <title>WGS assembly of Aquilegia coerulea Goldsmith.</title>
        <authorList>
            <person name="Hodges S."/>
            <person name="Kramer E."/>
            <person name="Nordborg M."/>
            <person name="Tomkins J."/>
            <person name="Borevitz J."/>
            <person name="Derieg N."/>
            <person name="Yan J."/>
            <person name="Mihaltcheva S."/>
            <person name="Hayes R.D."/>
            <person name="Rokhsar D."/>
        </authorList>
    </citation>
    <scope>NUCLEOTIDE SEQUENCE [LARGE SCALE GENOMIC DNA]</scope>
    <source>
        <strain evidence="3">cv. Goldsmith</strain>
    </source>
</reference>
<dbReference type="STRING" id="218851.A0A2G5E9Z2"/>
<dbReference type="EMBL" id="KZ305027">
    <property type="protein sequence ID" value="PIA52563.1"/>
    <property type="molecule type" value="Genomic_DNA"/>
</dbReference>
<dbReference type="AlphaFoldDB" id="A0A2G5E9Z2"/>
<dbReference type="GO" id="GO:0042797">
    <property type="term" value="P:tRNA transcription by RNA polymerase III"/>
    <property type="evidence" value="ECO:0007669"/>
    <property type="project" value="TreeGrafter"/>
</dbReference>
<dbReference type="OrthoDB" id="340681at2759"/>
<feature type="compositionally biased region" description="Basic residues" evidence="1">
    <location>
        <begin position="16"/>
        <end position="28"/>
    </location>
</feature>
<dbReference type="FunCoup" id="A0A2G5E9Z2">
    <property type="interactions" value="3227"/>
</dbReference>
<keyword evidence="3" id="KW-1185">Reference proteome</keyword>
<feature type="compositionally biased region" description="Polar residues" evidence="1">
    <location>
        <begin position="488"/>
        <end position="506"/>
    </location>
</feature>
<protein>
    <recommendedName>
        <fullName evidence="4">DNA-directed RNA polymerase III subunit RPC5</fullName>
    </recommendedName>
</protein>
<dbReference type="PANTHER" id="PTHR12069:SF0">
    <property type="entry name" value="DNA-DIRECTED RNA POLYMERASE III SUBUNIT RPC5"/>
    <property type="match status" value="1"/>
</dbReference>
<dbReference type="GO" id="GO:0005666">
    <property type="term" value="C:RNA polymerase III complex"/>
    <property type="evidence" value="ECO:0007669"/>
    <property type="project" value="TreeGrafter"/>
</dbReference>
<name>A0A2G5E9Z2_AQUCA</name>
<dbReference type="EMBL" id="KZ305027">
    <property type="protein sequence ID" value="PIA52564.1"/>
    <property type="molecule type" value="Genomic_DNA"/>
</dbReference>
<evidence type="ECO:0008006" key="4">
    <source>
        <dbReference type="Google" id="ProtNLM"/>
    </source>
</evidence>
<organism evidence="2 3">
    <name type="scientific">Aquilegia coerulea</name>
    <name type="common">Rocky mountain columbine</name>
    <dbReference type="NCBI Taxonomy" id="218851"/>
    <lineage>
        <taxon>Eukaryota</taxon>
        <taxon>Viridiplantae</taxon>
        <taxon>Streptophyta</taxon>
        <taxon>Embryophyta</taxon>
        <taxon>Tracheophyta</taxon>
        <taxon>Spermatophyta</taxon>
        <taxon>Magnoliopsida</taxon>
        <taxon>Ranunculales</taxon>
        <taxon>Ranunculaceae</taxon>
        <taxon>Thalictroideae</taxon>
        <taxon>Aquilegia</taxon>
    </lineage>
</organism>
<dbReference type="Pfam" id="PF04801">
    <property type="entry name" value="RPC5"/>
    <property type="match status" value="1"/>
</dbReference>
<dbReference type="InterPro" id="IPR006886">
    <property type="entry name" value="RNA_pol_III_Rpc5"/>
</dbReference>
<proteinExistence type="predicted"/>
<evidence type="ECO:0000313" key="2">
    <source>
        <dbReference type="EMBL" id="PIA52565.1"/>
    </source>
</evidence>
<feature type="region of interest" description="Disordered" evidence="1">
    <location>
        <begin position="483"/>
        <end position="524"/>
    </location>
</feature>
<feature type="region of interest" description="Disordered" evidence="1">
    <location>
        <begin position="1"/>
        <end position="88"/>
    </location>
</feature>
<sequence>MDFNDFGPGEEVVSKRVPRTTKFQPKKVPKPEPVTEPIVSTKQEEEREIKPIVIDEAKADEIMAEVEEESKAEPMDEDNNKDEKEEEEDQVIREIDVFLTPSFDNNSQLYVMQYPLRPSWRPYELNERCKEVRIKPKTGKIEVDIHLEKSKNYNKDAADKLKISKQTLSSWKPPLTTSYAIGVLIGNKLHLNPIHAVVQLRPSMEHLMSGVIINGSTENIESTKNFGEATEVKATSSSKKHVQDKMVKSSTEPVTDAEESWISLAYHGMDSSERNLSTRYRQKMTYQEPSKIQFSMSPDKYADSLCPESSAAFGRDRSLSRKFLLSLPLEERLKKWFSEGSQSQLNHYNYIKHLAPNDSDEEVLECLLHHALLVQGLWVPRTSVLAQLTGLEKLARDFMLLFFKKDIVVTHKQLEEYRHSESFNQALERNLKLIAVHRPSFNDWKLNKPKDESFIRSYPDIERKQEKDWEILENNVMAIVQKSRMTKDSTSSATNNLHSSSGNSDQGAKVCENGTPGSTTKNMSDEAREALPKNMSDEAREALPKALEVILRKHNVCSLQLILEGLQEQAMSKSAGRVEEAVAREAHNALPELQSIIDKLAVNIHGVYVLKSLGDPTLDPLRSAVIALFRGKERNAKVKKAEIAAAAKLQLNRDMNPKEYSQVMSQLCNSARGNAWILKDGFLK</sequence>
<dbReference type="EMBL" id="KZ305027">
    <property type="protein sequence ID" value="PIA52565.1"/>
    <property type="molecule type" value="Genomic_DNA"/>
</dbReference>
<feature type="compositionally biased region" description="Acidic residues" evidence="1">
    <location>
        <begin position="75"/>
        <end position="88"/>
    </location>
</feature>
<evidence type="ECO:0000313" key="3">
    <source>
        <dbReference type="Proteomes" id="UP000230069"/>
    </source>
</evidence>
<accession>A0A2G5E9Z2</accession>
<dbReference type="PANTHER" id="PTHR12069">
    <property type="entry name" value="DNA-DIRECTED RNA POLYMERASES III 80 KDA POLYPEPTIDE RNA POLYMERASE III SUBUNIT 5"/>
    <property type="match status" value="1"/>
</dbReference>
<gene>
    <name evidence="2" type="ORF">AQUCO_01000440v1</name>
</gene>
<feature type="compositionally biased region" description="Basic and acidic residues" evidence="1">
    <location>
        <begin position="42"/>
        <end position="61"/>
    </location>
</feature>
<dbReference type="Proteomes" id="UP000230069">
    <property type="component" value="Unassembled WGS sequence"/>
</dbReference>